<dbReference type="CDD" id="cd18110">
    <property type="entry name" value="ATP-synt_F1_beta_C"/>
    <property type="match status" value="1"/>
</dbReference>
<dbReference type="EC" id="7.1.2.2" evidence="14"/>
<evidence type="ECO:0000256" key="12">
    <source>
        <dbReference type="ARBA" id="ARBA00052325"/>
    </source>
</evidence>
<evidence type="ECO:0000256" key="1">
    <source>
        <dbReference type="ARBA" id="ARBA00004202"/>
    </source>
</evidence>
<dbReference type="InterPro" id="IPR005722">
    <property type="entry name" value="ATP_synth_F1_bsu"/>
</dbReference>
<evidence type="ECO:0000259" key="15">
    <source>
        <dbReference type="SMART" id="SM00382"/>
    </source>
</evidence>
<gene>
    <name evidence="14 16" type="primary">atpD</name>
    <name evidence="16" type="ORF">AB5J56_15135</name>
</gene>
<dbReference type="Pfam" id="PF02874">
    <property type="entry name" value="ATP-synt_ab_N"/>
    <property type="match status" value="1"/>
</dbReference>
<dbReference type="GO" id="GO:0005524">
    <property type="term" value="F:ATP binding"/>
    <property type="evidence" value="ECO:0007669"/>
    <property type="project" value="UniProtKB-UniRule"/>
</dbReference>
<dbReference type="HAMAP" id="MF_01347">
    <property type="entry name" value="ATP_synth_beta_bact"/>
    <property type="match status" value="1"/>
</dbReference>
<dbReference type="GO" id="GO:0046962">
    <property type="term" value="F:sodium-transporting ATPase activity, rotational mechanism"/>
    <property type="evidence" value="ECO:0007669"/>
    <property type="project" value="UniProtKB-EC"/>
</dbReference>
<comment type="similarity">
    <text evidence="2 14">Belongs to the ATPase alpha/beta chains family.</text>
</comment>
<keyword evidence="3 14" id="KW-0813">Transport</keyword>
<dbReference type="InterPro" id="IPR020003">
    <property type="entry name" value="ATPase_a/bsu_AS"/>
</dbReference>
<keyword evidence="10 14" id="KW-0139">CF(1)</keyword>
<dbReference type="SUPFAM" id="SSF47917">
    <property type="entry name" value="C-terminal domain of alpha and beta subunits of F1 ATP synthase"/>
    <property type="match status" value="1"/>
</dbReference>
<dbReference type="SUPFAM" id="SSF50615">
    <property type="entry name" value="N-terminal domain of alpha and beta subunits of F1 ATP synthase"/>
    <property type="match status" value="1"/>
</dbReference>
<evidence type="ECO:0000256" key="3">
    <source>
        <dbReference type="ARBA" id="ARBA00022448"/>
    </source>
</evidence>
<evidence type="ECO:0000256" key="7">
    <source>
        <dbReference type="ARBA" id="ARBA00022967"/>
    </source>
</evidence>
<keyword evidence="14" id="KW-0375">Hydrogen ion transport</keyword>
<evidence type="ECO:0000256" key="9">
    <source>
        <dbReference type="ARBA" id="ARBA00023136"/>
    </source>
</evidence>
<keyword evidence="8 14" id="KW-0406">Ion transport</keyword>
<dbReference type="RefSeq" id="WP_369233241.1">
    <property type="nucleotide sequence ID" value="NZ_CP163435.1"/>
</dbReference>
<dbReference type="InterPro" id="IPR055190">
    <property type="entry name" value="ATP-synt_VA_C"/>
</dbReference>
<evidence type="ECO:0000256" key="11">
    <source>
        <dbReference type="ARBA" id="ARBA00023310"/>
    </source>
</evidence>
<dbReference type="InterPro" id="IPR036121">
    <property type="entry name" value="ATPase_F1/V1/A1_a/bsu_N_sf"/>
</dbReference>
<evidence type="ECO:0000256" key="2">
    <source>
        <dbReference type="ARBA" id="ARBA00008936"/>
    </source>
</evidence>
<dbReference type="CDD" id="cd18115">
    <property type="entry name" value="ATP-synt_F1_beta_N"/>
    <property type="match status" value="1"/>
</dbReference>
<dbReference type="PANTHER" id="PTHR15184">
    <property type="entry name" value="ATP SYNTHASE"/>
    <property type="match status" value="1"/>
</dbReference>
<dbReference type="InterPro" id="IPR000194">
    <property type="entry name" value="ATPase_F1/V1/A1_a/bsu_nucl-bd"/>
</dbReference>
<dbReference type="InterPro" id="IPR027417">
    <property type="entry name" value="P-loop_NTPase"/>
</dbReference>
<dbReference type="InterPro" id="IPR004100">
    <property type="entry name" value="ATPase_F1/V1/A1_a/bsu_N"/>
</dbReference>
<dbReference type="EMBL" id="CP163435">
    <property type="protein sequence ID" value="XDQ25944.1"/>
    <property type="molecule type" value="Genomic_DNA"/>
</dbReference>
<dbReference type="FunFam" id="1.10.1140.10:FF:000001">
    <property type="entry name" value="ATP synthase subunit beta"/>
    <property type="match status" value="1"/>
</dbReference>
<evidence type="ECO:0000256" key="5">
    <source>
        <dbReference type="ARBA" id="ARBA00022741"/>
    </source>
</evidence>
<comment type="catalytic activity">
    <reaction evidence="14">
        <text>ATP + H2O + 4 H(+)(in) = ADP + phosphate + 5 H(+)(out)</text>
        <dbReference type="Rhea" id="RHEA:57720"/>
        <dbReference type="ChEBI" id="CHEBI:15377"/>
        <dbReference type="ChEBI" id="CHEBI:15378"/>
        <dbReference type="ChEBI" id="CHEBI:30616"/>
        <dbReference type="ChEBI" id="CHEBI:43474"/>
        <dbReference type="ChEBI" id="CHEBI:456216"/>
        <dbReference type="EC" id="7.1.2.2"/>
    </reaction>
</comment>
<dbReference type="FunFam" id="2.40.10.170:FF:000005">
    <property type="entry name" value="ATP synthase subunit beta"/>
    <property type="match status" value="1"/>
</dbReference>
<dbReference type="InterPro" id="IPR024034">
    <property type="entry name" value="ATPase_F1/V1_b/a_C"/>
</dbReference>
<proteinExistence type="inferred from homology"/>
<dbReference type="PROSITE" id="PS00152">
    <property type="entry name" value="ATPASE_ALPHA_BETA"/>
    <property type="match status" value="1"/>
</dbReference>
<feature type="binding site" evidence="14">
    <location>
        <begin position="164"/>
        <end position="171"/>
    </location>
    <ligand>
        <name>ATP</name>
        <dbReference type="ChEBI" id="CHEBI:30616"/>
    </ligand>
</feature>
<dbReference type="GO" id="GO:0005886">
    <property type="term" value="C:plasma membrane"/>
    <property type="evidence" value="ECO:0007669"/>
    <property type="project" value="UniProtKB-SubCell"/>
</dbReference>
<reference evidence="16" key="1">
    <citation type="submission" date="2024-07" db="EMBL/GenBank/DDBJ databases">
        <authorList>
            <person name="Yu S.T."/>
        </authorList>
    </citation>
    <scope>NUCLEOTIDE SEQUENCE</scope>
    <source>
        <strain evidence="16">R21</strain>
    </source>
</reference>
<sequence>MTTTSETAVATGRVARVIGPVVDVEFPVDAMPDIYNALHVEVADPANAGEKKILTLEVAQHLGDGLVRTISMQPTDGLVRQATVTDTGTGISVPVGDFTKGKVFNTLGDVLNSDEKYTGERWSIHRKAPRFDELESKTEMFETGVKVIDLLTPYVKGGKIGLFGGAGVGKTVLIQEMIYRVANNHDGVSVFAGVGERTREGNDLIEEMSESGVIDKTALVFGQMDEPPGTRLRVALAGLTMAEYFRDVQKQDVLFFIDNIFRFTQAGSEVSTLLGRMPSAVGYQPNLADEMGLLQERITSTRGHSITSMQAIYVPADDLTDPAPATTFAHLDATTVLSRPISEKGIYPAVDPLDSTSRILDPRYIAADHYNAAMRVKSVLQKYKDLQDIIAILGIDELGEEDKLTVHRARRVERFLSQNTHVAKQFTGVDGSDVPLDESITAFNAIIDGEYDHFPEQAFFLCGGIEDLKANAKELGVS</sequence>
<evidence type="ECO:0000256" key="4">
    <source>
        <dbReference type="ARBA" id="ARBA00022475"/>
    </source>
</evidence>
<organism evidence="16">
    <name type="scientific">Streptomyces sp. R21</name>
    <dbReference type="NCBI Taxonomy" id="3238627"/>
    <lineage>
        <taxon>Bacteria</taxon>
        <taxon>Bacillati</taxon>
        <taxon>Actinomycetota</taxon>
        <taxon>Actinomycetes</taxon>
        <taxon>Kitasatosporales</taxon>
        <taxon>Streptomycetaceae</taxon>
        <taxon>Streptomyces</taxon>
    </lineage>
</organism>
<comment type="function">
    <text evidence="13">Produces ATP from ADP in the presence of a sodium ion gradient across the membrane. The beta chain is the catalytic subunit.</text>
</comment>
<dbReference type="NCBIfam" id="TIGR01039">
    <property type="entry name" value="atpD"/>
    <property type="match status" value="1"/>
</dbReference>
<evidence type="ECO:0000256" key="13">
    <source>
        <dbReference type="ARBA" id="ARBA00059242"/>
    </source>
</evidence>
<keyword evidence="5 14" id="KW-0547">Nucleotide-binding</keyword>
<comment type="catalytic activity">
    <reaction evidence="12">
        <text>4 Na(+)(in) + ATP + H2O = 4 Na(+)(out) + ADP + phosphate + H(+)</text>
        <dbReference type="Rhea" id="RHEA:58156"/>
        <dbReference type="ChEBI" id="CHEBI:15377"/>
        <dbReference type="ChEBI" id="CHEBI:15378"/>
        <dbReference type="ChEBI" id="CHEBI:29101"/>
        <dbReference type="ChEBI" id="CHEBI:30616"/>
        <dbReference type="ChEBI" id="CHEBI:43474"/>
        <dbReference type="ChEBI" id="CHEBI:456216"/>
        <dbReference type="EC" id="7.2.2.1"/>
    </reaction>
</comment>
<evidence type="ECO:0000256" key="14">
    <source>
        <dbReference type="HAMAP-Rule" id="MF_01347"/>
    </source>
</evidence>
<feature type="domain" description="AAA+ ATPase" evidence="15">
    <location>
        <begin position="156"/>
        <end position="342"/>
    </location>
</feature>
<evidence type="ECO:0000256" key="8">
    <source>
        <dbReference type="ARBA" id="ARBA00023065"/>
    </source>
</evidence>
<name>A0AB39P6D2_9ACTN</name>
<keyword evidence="4 14" id="KW-1003">Cell membrane</keyword>
<comment type="function">
    <text evidence="14">Produces ATP from ADP in the presence of a proton gradient across the membrane. The catalytic sites are hosted primarily by the beta subunits.</text>
</comment>
<dbReference type="Pfam" id="PF00006">
    <property type="entry name" value="ATP-synt_ab"/>
    <property type="match status" value="1"/>
</dbReference>
<dbReference type="SUPFAM" id="SSF52540">
    <property type="entry name" value="P-loop containing nucleoside triphosphate hydrolases"/>
    <property type="match status" value="1"/>
</dbReference>
<dbReference type="Gene3D" id="2.40.10.170">
    <property type="match status" value="1"/>
</dbReference>
<keyword evidence="11 14" id="KW-0066">ATP synthesis</keyword>
<dbReference type="PANTHER" id="PTHR15184:SF71">
    <property type="entry name" value="ATP SYNTHASE SUBUNIT BETA, MITOCHONDRIAL"/>
    <property type="match status" value="1"/>
</dbReference>
<evidence type="ECO:0000313" key="16">
    <source>
        <dbReference type="EMBL" id="XDQ25944.1"/>
    </source>
</evidence>
<evidence type="ECO:0000256" key="6">
    <source>
        <dbReference type="ARBA" id="ARBA00022840"/>
    </source>
</evidence>
<dbReference type="Gene3D" id="1.10.1140.10">
    <property type="entry name" value="Bovine Mitochondrial F1-atpase, Atp Synthase Beta Chain, Chain D, domain 3"/>
    <property type="match status" value="1"/>
</dbReference>
<comment type="subcellular location">
    <subcellularLocation>
        <location evidence="1 14">Cell membrane</location>
        <topology evidence="1 14">Peripheral membrane protein</topology>
    </subcellularLocation>
</comment>
<dbReference type="SMART" id="SM00382">
    <property type="entry name" value="AAA"/>
    <property type="match status" value="1"/>
</dbReference>
<dbReference type="FunFam" id="3.40.50.300:FF:000004">
    <property type="entry name" value="ATP synthase subunit beta"/>
    <property type="match status" value="1"/>
</dbReference>
<dbReference type="InterPro" id="IPR050053">
    <property type="entry name" value="ATPase_alpha/beta_chains"/>
</dbReference>
<keyword evidence="7 14" id="KW-1278">Translocase</keyword>
<keyword evidence="9 14" id="KW-0472">Membrane</keyword>
<dbReference type="GO" id="GO:0045259">
    <property type="term" value="C:proton-transporting ATP synthase complex"/>
    <property type="evidence" value="ECO:0007669"/>
    <property type="project" value="UniProtKB-KW"/>
</dbReference>
<dbReference type="GO" id="GO:0046933">
    <property type="term" value="F:proton-transporting ATP synthase activity, rotational mechanism"/>
    <property type="evidence" value="ECO:0007669"/>
    <property type="project" value="UniProtKB-UniRule"/>
</dbReference>
<protein>
    <recommendedName>
        <fullName evidence="14">ATP synthase subunit beta</fullName>
        <ecNumber evidence="14">7.1.2.2</ecNumber>
    </recommendedName>
    <alternativeName>
        <fullName evidence="14">ATP synthase F1 sector subunit beta</fullName>
    </alternativeName>
    <alternativeName>
        <fullName evidence="14">F-ATPase subunit beta</fullName>
    </alternativeName>
</protein>
<dbReference type="Pfam" id="PF22919">
    <property type="entry name" value="ATP-synt_VA_C"/>
    <property type="match status" value="1"/>
</dbReference>
<dbReference type="InterPro" id="IPR003593">
    <property type="entry name" value="AAA+_ATPase"/>
</dbReference>
<keyword evidence="6 14" id="KW-0067">ATP-binding</keyword>
<dbReference type="AlphaFoldDB" id="A0AB39P6D2"/>
<dbReference type="CDD" id="cd01133">
    <property type="entry name" value="F1-ATPase_beta_CD"/>
    <property type="match status" value="1"/>
</dbReference>
<dbReference type="Gene3D" id="3.40.50.300">
    <property type="entry name" value="P-loop containing nucleotide triphosphate hydrolases"/>
    <property type="match status" value="1"/>
</dbReference>
<accession>A0AB39P6D2</accession>
<evidence type="ECO:0000256" key="10">
    <source>
        <dbReference type="ARBA" id="ARBA00023196"/>
    </source>
</evidence>